<evidence type="ECO:0000256" key="4">
    <source>
        <dbReference type="ARBA" id="ARBA00022679"/>
    </source>
</evidence>
<feature type="compositionally biased region" description="Acidic residues" evidence="6">
    <location>
        <begin position="169"/>
        <end position="181"/>
    </location>
</feature>
<evidence type="ECO:0000256" key="5">
    <source>
        <dbReference type="RuleBase" id="RU003832"/>
    </source>
</evidence>
<proteinExistence type="inferred from homology"/>
<evidence type="ECO:0000256" key="1">
    <source>
        <dbReference type="ARBA" id="ARBA00004922"/>
    </source>
</evidence>
<name>A0A0L0FZM1_9EUKA</name>
<keyword evidence="5" id="KW-0333">Golgi apparatus</keyword>
<dbReference type="Pfam" id="PF00852">
    <property type="entry name" value="Glyco_transf_10"/>
    <property type="match status" value="1"/>
</dbReference>
<dbReference type="STRING" id="667725.A0A0L0FZM1"/>
<dbReference type="RefSeq" id="XP_014156172.1">
    <property type="nucleotide sequence ID" value="XM_014300697.1"/>
</dbReference>
<evidence type="ECO:0000313" key="8">
    <source>
        <dbReference type="EMBL" id="KNC82270.1"/>
    </source>
</evidence>
<keyword evidence="5" id="KW-0472">Membrane</keyword>
<protein>
    <recommendedName>
        <fullName evidence="5">Fucosyltransferase</fullName>
        <ecNumber evidence="5">2.4.1.-</ecNumber>
    </recommendedName>
</protein>
<dbReference type="eggNOG" id="KOG2619">
    <property type="taxonomic scope" value="Eukaryota"/>
</dbReference>
<dbReference type="AlphaFoldDB" id="A0A0L0FZM1"/>
<evidence type="ECO:0000256" key="3">
    <source>
        <dbReference type="ARBA" id="ARBA00022676"/>
    </source>
</evidence>
<dbReference type="GO" id="GO:0046920">
    <property type="term" value="F:alpha-(1-&gt;3)-fucosyltransferase activity"/>
    <property type="evidence" value="ECO:0007669"/>
    <property type="project" value="TreeGrafter"/>
</dbReference>
<feature type="compositionally biased region" description="Acidic residues" evidence="6">
    <location>
        <begin position="95"/>
        <end position="106"/>
    </location>
</feature>
<gene>
    <name evidence="8" type="ORF">SARC_05442</name>
</gene>
<reference evidence="8 9" key="1">
    <citation type="submission" date="2011-02" db="EMBL/GenBank/DDBJ databases">
        <title>The Genome Sequence of Sphaeroforma arctica JP610.</title>
        <authorList>
            <consortium name="The Broad Institute Genome Sequencing Platform"/>
            <person name="Russ C."/>
            <person name="Cuomo C."/>
            <person name="Young S.K."/>
            <person name="Zeng Q."/>
            <person name="Gargeya S."/>
            <person name="Alvarado L."/>
            <person name="Berlin A."/>
            <person name="Chapman S.B."/>
            <person name="Chen Z."/>
            <person name="Freedman E."/>
            <person name="Gellesch M."/>
            <person name="Goldberg J."/>
            <person name="Griggs A."/>
            <person name="Gujja S."/>
            <person name="Heilman E."/>
            <person name="Heiman D."/>
            <person name="Howarth C."/>
            <person name="Mehta T."/>
            <person name="Neiman D."/>
            <person name="Pearson M."/>
            <person name="Roberts A."/>
            <person name="Saif S."/>
            <person name="Shea T."/>
            <person name="Shenoy N."/>
            <person name="Sisk P."/>
            <person name="Stolte C."/>
            <person name="Sykes S."/>
            <person name="White J."/>
            <person name="Yandava C."/>
            <person name="Burger G."/>
            <person name="Gray M.W."/>
            <person name="Holland P.W.H."/>
            <person name="King N."/>
            <person name="Lang F.B.F."/>
            <person name="Roger A.J."/>
            <person name="Ruiz-Trillo I."/>
            <person name="Haas B."/>
            <person name="Nusbaum C."/>
            <person name="Birren B."/>
        </authorList>
    </citation>
    <scope>NUCLEOTIDE SEQUENCE [LARGE SCALE GENOMIC DNA]</scope>
    <source>
        <strain evidence="8 9">JP610</strain>
    </source>
</reference>
<dbReference type="GeneID" id="25905946"/>
<dbReference type="OrthoDB" id="427096at2759"/>
<keyword evidence="9" id="KW-1185">Reference proteome</keyword>
<feature type="region of interest" description="Disordered" evidence="6">
    <location>
        <begin position="89"/>
        <end position="231"/>
    </location>
</feature>
<dbReference type="PANTHER" id="PTHR11929">
    <property type="entry name" value="ALPHA- 1,3 -FUCOSYLTRANSFERASE"/>
    <property type="match status" value="1"/>
</dbReference>
<comment type="pathway">
    <text evidence="1">Protein modification; protein glycosylation.</text>
</comment>
<feature type="compositionally biased region" description="Basic residues" evidence="6">
    <location>
        <begin position="217"/>
        <end position="228"/>
    </location>
</feature>
<keyword evidence="5" id="KW-0812">Transmembrane</keyword>
<evidence type="ECO:0000256" key="6">
    <source>
        <dbReference type="SAM" id="MobiDB-lite"/>
    </source>
</evidence>
<dbReference type="PANTHER" id="PTHR11929:SF194">
    <property type="entry name" value="ALPHA-(1,3)-FUCOSYLTRANSFERASE 10"/>
    <property type="match status" value="1"/>
</dbReference>
<dbReference type="EMBL" id="KQ241943">
    <property type="protein sequence ID" value="KNC82270.1"/>
    <property type="molecule type" value="Genomic_DNA"/>
</dbReference>
<comment type="subcellular location">
    <subcellularLocation>
        <location evidence="5">Golgi apparatus</location>
        <location evidence="5">Golgi stack membrane</location>
        <topology evidence="5">Single-pass type II membrane protein</topology>
    </subcellularLocation>
</comment>
<comment type="similarity">
    <text evidence="2 5">Belongs to the glycosyltransferase 10 family.</text>
</comment>
<evidence type="ECO:0000313" key="9">
    <source>
        <dbReference type="Proteomes" id="UP000054560"/>
    </source>
</evidence>
<dbReference type="InterPro" id="IPR038577">
    <property type="entry name" value="GT10-like_C_sf"/>
</dbReference>
<dbReference type="InterPro" id="IPR001503">
    <property type="entry name" value="Glyco_trans_10"/>
</dbReference>
<keyword evidence="3 5" id="KW-0328">Glycosyltransferase</keyword>
<feature type="compositionally biased region" description="Acidic residues" evidence="6">
    <location>
        <begin position="202"/>
        <end position="213"/>
    </location>
</feature>
<accession>A0A0L0FZM1</accession>
<evidence type="ECO:0000256" key="2">
    <source>
        <dbReference type="ARBA" id="ARBA00008919"/>
    </source>
</evidence>
<organism evidence="8 9">
    <name type="scientific">Sphaeroforma arctica JP610</name>
    <dbReference type="NCBI Taxonomy" id="667725"/>
    <lineage>
        <taxon>Eukaryota</taxon>
        <taxon>Ichthyosporea</taxon>
        <taxon>Ichthyophonida</taxon>
        <taxon>Sphaeroforma</taxon>
    </lineage>
</organism>
<sequence>MEKGDMRETNLGTKGRALADEEDQLESSQQKGTLLAPMVQHLHSQLLCAYVQNLGVVLHDIGSSIGGTSDVNKDRVMIHALSLTRAKQGTKELDGDYEEEEEDEEGNEVHDSHKQSDEGTKELDEDKEAEVHDSHKQRDEGSKNIDEDKDGDVHDGHKRSDKGSKNIDEDKEEEVEKEGEVDDSHKQSDKKHKSKAKKETTELYEEEEEEEEEEVHHSHKHSDKKHKSKSTDVDHAVREFTMEDPATIFVMGTFFGFHTYLHEAHLFNYTKQCKVPCRFITRFNPKEKKCVTHAPRDDTRIPYGDCENALEEADIVLRHKQWRYLSAAEPHKEGQKTAFLTIESGHYAPDLWDNRRLGQIEMTFRKKADIRVNYFSNEFRSIPDLYHKVSHSLVNKAKVGGDMALATAFISNCIKHRADYVQRMEKAGMSVDMYGLCDVLRNKDENKDIKKYAKGGRMKKADRKQFLSSMHKFILAFENRQVDDYVTEKFFQALVSGALPIYRGAPNIKEYVPNLDYPSFINADAFETPEDLVKYMNKVVANQTLYDSYFEWKKKPFRKEFLDLFTWSRDTIPCRICEYAQKQYDVQGKRYLIDGRDLAEEALVHYMQETDDKHAWKAQEGYN</sequence>
<feature type="domain" description="Fucosyltransferase C-terminal" evidence="7">
    <location>
        <begin position="405"/>
        <end position="584"/>
    </location>
</feature>
<evidence type="ECO:0000259" key="7">
    <source>
        <dbReference type="Pfam" id="PF00852"/>
    </source>
</evidence>
<feature type="compositionally biased region" description="Basic and acidic residues" evidence="6">
    <location>
        <begin position="107"/>
        <end position="155"/>
    </location>
</feature>
<dbReference type="GO" id="GO:0032580">
    <property type="term" value="C:Golgi cisterna membrane"/>
    <property type="evidence" value="ECO:0007669"/>
    <property type="project" value="UniProtKB-SubCell"/>
</dbReference>
<dbReference type="UniPathway" id="UPA00378"/>
<dbReference type="Gene3D" id="3.40.50.11660">
    <property type="entry name" value="Glycosyl transferase family 10, C-terminal domain"/>
    <property type="match status" value="1"/>
</dbReference>
<keyword evidence="4 5" id="KW-0808">Transferase</keyword>
<dbReference type="InterPro" id="IPR055270">
    <property type="entry name" value="Glyco_tran_10_C"/>
</dbReference>
<feature type="region of interest" description="Disordered" evidence="6">
    <location>
        <begin position="1"/>
        <end position="29"/>
    </location>
</feature>
<dbReference type="EC" id="2.4.1.-" evidence="5"/>
<dbReference type="Proteomes" id="UP000054560">
    <property type="component" value="Unassembled WGS sequence"/>
</dbReference>
<dbReference type="SUPFAM" id="SSF53756">
    <property type="entry name" value="UDP-Glycosyltransferase/glycogen phosphorylase"/>
    <property type="match status" value="1"/>
</dbReference>